<dbReference type="KEGG" id="sgj:IAG43_21615"/>
<keyword evidence="3" id="KW-1185">Reference proteome</keyword>
<sequence>MSGPWLYARSRGLPRAAAALAAVGLLALWAGEGPGSEAGVPGLVAATAFGPLLAAVALAGGLHTAMADAERSASRAWWPRRLAHVLLVTALAAAVLGCAVAGRDGGAAALAVIRDTAGAAGVTAAASVAADARGSWLPVAAYTCAVHLPPPGTPVGAPPWVWPAQPAAEPASWAAAGAALAVGIVLHARRGARSRRP</sequence>
<feature type="transmembrane region" description="Helical" evidence="1">
    <location>
        <begin position="82"/>
        <end position="102"/>
    </location>
</feature>
<dbReference type="Proteomes" id="UP000516230">
    <property type="component" value="Chromosome"/>
</dbReference>
<keyword evidence="1" id="KW-0472">Membrane</keyword>
<evidence type="ECO:0000256" key="1">
    <source>
        <dbReference type="SAM" id="Phobius"/>
    </source>
</evidence>
<name>A0A7H0I412_9ACTN</name>
<protein>
    <submittedName>
        <fullName evidence="2">Uncharacterized protein</fullName>
    </submittedName>
</protein>
<keyword evidence="1" id="KW-1133">Transmembrane helix</keyword>
<feature type="transmembrane region" description="Helical" evidence="1">
    <location>
        <begin position="40"/>
        <end position="62"/>
    </location>
</feature>
<accession>A0A7H0I412</accession>
<dbReference type="EMBL" id="CP060825">
    <property type="protein sequence ID" value="QNP67528.1"/>
    <property type="molecule type" value="Genomic_DNA"/>
</dbReference>
<evidence type="ECO:0000313" key="2">
    <source>
        <dbReference type="EMBL" id="QNP67528.1"/>
    </source>
</evidence>
<gene>
    <name evidence="2" type="ORF">IAG43_21615</name>
</gene>
<evidence type="ECO:0000313" key="3">
    <source>
        <dbReference type="Proteomes" id="UP000516230"/>
    </source>
</evidence>
<organism evidence="2 3">
    <name type="scientific">Streptomyces genisteinicus</name>
    <dbReference type="NCBI Taxonomy" id="2768068"/>
    <lineage>
        <taxon>Bacteria</taxon>
        <taxon>Bacillati</taxon>
        <taxon>Actinomycetota</taxon>
        <taxon>Actinomycetes</taxon>
        <taxon>Kitasatosporales</taxon>
        <taxon>Streptomycetaceae</taxon>
        <taxon>Streptomyces</taxon>
    </lineage>
</organism>
<proteinExistence type="predicted"/>
<keyword evidence="1" id="KW-0812">Transmembrane</keyword>
<dbReference type="AlphaFoldDB" id="A0A7H0I412"/>
<feature type="transmembrane region" description="Helical" evidence="1">
    <location>
        <begin position="170"/>
        <end position="188"/>
    </location>
</feature>
<reference evidence="2 3" key="1">
    <citation type="submission" date="2020-08" db="EMBL/GenBank/DDBJ databases">
        <title>A novel species.</title>
        <authorList>
            <person name="Gao J."/>
        </authorList>
    </citation>
    <scope>NUCLEOTIDE SEQUENCE [LARGE SCALE GENOMIC DNA]</scope>
    <source>
        <strain evidence="2 3">CRPJ-33</strain>
    </source>
</reference>